<keyword evidence="2" id="KW-1185">Reference proteome</keyword>
<reference evidence="1 2" key="1">
    <citation type="submission" date="2019-01" db="EMBL/GenBank/DDBJ databases">
        <title>Complete genome sequence of Cohnella hallensis HS21 isolated from Korean fir (Abies koreana) rhizospheric soil.</title>
        <authorList>
            <person name="Jiang L."/>
            <person name="Kang S.W."/>
            <person name="Kim S."/>
            <person name="Jung J."/>
            <person name="Kim C.Y."/>
            <person name="Kim D.H."/>
            <person name="Kim S.W."/>
            <person name="Lee J."/>
        </authorList>
    </citation>
    <scope>NUCLEOTIDE SEQUENCE [LARGE SCALE GENOMIC DNA]</scope>
    <source>
        <strain evidence="1 2">HS21</strain>
    </source>
</reference>
<dbReference type="OrthoDB" id="9182678at2"/>
<proteinExistence type="predicted"/>
<dbReference type="EMBL" id="AP019400">
    <property type="protein sequence ID" value="BBI34941.1"/>
    <property type="molecule type" value="Genomic_DNA"/>
</dbReference>
<sequence>MINVPIDPKERLNYLLDLAWSIFINRLALGRINVNKESSMQLHYASFIHNLGELMCLDKSDVFKIELEHSYENKNVDIVCYYNDFKAAIELKCFRKSSNRATDNDMYDVLKDIEKLMNFNNFAVKRFVCLTDNPYYINVQHSGQAEIVSTSQGTLYYHDVPIVPTWVEKRQEKSRDRTLQFKHDVGFEWLKEKNWYYLNMRLE</sequence>
<dbReference type="RefSeq" id="WP_130613110.1">
    <property type="nucleotide sequence ID" value="NZ_AP019400.1"/>
</dbReference>
<evidence type="ECO:0000313" key="1">
    <source>
        <dbReference type="EMBL" id="BBI34941.1"/>
    </source>
</evidence>
<dbReference type="Proteomes" id="UP000289856">
    <property type="component" value="Chromosome"/>
</dbReference>
<organism evidence="1 2">
    <name type="scientific">Cohnella abietis</name>
    <dbReference type="NCBI Taxonomy" id="2507935"/>
    <lineage>
        <taxon>Bacteria</taxon>
        <taxon>Bacillati</taxon>
        <taxon>Bacillota</taxon>
        <taxon>Bacilli</taxon>
        <taxon>Bacillales</taxon>
        <taxon>Paenibacillaceae</taxon>
        <taxon>Cohnella</taxon>
    </lineage>
</organism>
<gene>
    <name evidence="1" type="ORF">KCTCHS21_43400</name>
</gene>
<dbReference type="KEGG" id="cohn:KCTCHS21_43400"/>
<evidence type="ECO:0000313" key="2">
    <source>
        <dbReference type="Proteomes" id="UP000289856"/>
    </source>
</evidence>
<accession>A0A3T1DA21</accession>
<dbReference type="AlphaFoldDB" id="A0A3T1DA21"/>
<name>A0A3T1DA21_9BACL</name>
<protein>
    <submittedName>
        <fullName evidence="1">Uncharacterized protein</fullName>
    </submittedName>
</protein>